<dbReference type="InterPro" id="IPR043128">
    <property type="entry name" value="Rev_trsase/Diguanyl_cyclase"/>
</dbReference>
<dbReference type="PROSITE" id="PS50887">
    <property type="entry name" value="GGDEF"/>
    <property type="match status" value="1"/>
</dbReference>
<sequence length="707" mass="76295">MTVRLSIATRVSLACSGVLILSLLLLAMGLAVGKGIRDANGRVETLSHILGQIGDHGAAQARLRLAVGDLTRAAEAGKTVPAARWERLSRKIDAFEQEYILPPAGGPASSVVSEGALGRARFAAQRFAANCRRLLATARSNSSAVKSAMPPFLASLKATEQANLEASAAVTRQIAETAKQNARDSDRDIYSVLAGGLVIVTIFFWMTVWLRSQLLAPIENIATSLREFDNEKAPAAIPGLARADELGDLARGLAEYRAAVDERRSAERRAAFLAHHDTLTGLANRLLFEDRLAHELVRARRSGDRVAVFAIDVDNFKAINDRLGHAGGDRALRRMADLLAGSVRSDDLVARLGGDEFAIIQVAPSQPAAAEALVSRLFTAMRATVSEEIALRASIGIAISHSEWEGENLYDLADLALYRAKSAGRNTVRFFDASLKEQESMRVQLARDLEQALAANELHLVYQPISDTGSLEIRGFEALLRWKHPLLGEIPPDRFIPIAESAGLIDGIGAWVAEQAMAAAALWPEDIALSLNLSPIQFRRPGLAAQLLRIAQESNLAFARLEFEVTESATLLGFHREEVLLALRSLQQAGARIVMDDFGTGHSSLSNLKDFTFDKLKIDRSFVGVMCDHAPSASIVRATIGLGKSLGLTIVAEGVEDHAQLAQLREWGCDQVQGFLVGRPEDVHGFAPDQAWSCVRAKSVTCAPDAG</sequence>
<keyword evidence="1" id="KW-0472">Membrane</keyword>
<dbReference type="CDD" id="cd01949">
    <property type="entry name" value="GGDEF"/>
    <property type="match status" value="1"/>
</dbReference>
<keyword evidence="1" id="KW-1133">Transmembrane helix</keyword>
<feature type="domain" description="EAL" evidence="2">
    <location>
        <begin position="442"/>
        <end position="694"/>
    </location>
</feature>
<dbReference type="CDD" id="cd01948">
    <property type="entry name" value="EAL"/>
    <property type="match status" value="1"/>
</dbReference>
<keyword evidence="6" id="KW-1185">Reference proteome</keyword>
<dbReference type="InterPro" id="IPR000160">
    <property type="entry name" value="GGDEF_dom"/>
</dbReference>
<dbReference type="Gene3D" id="6.10.340.10">
    <property type="match status" value="1"/>
</dbReference>
<dbReference type="InterPro" id="IPR001633">
    <property type="entry name" value="EAL_dom"/>
</dbReference>
<accession>A0ABU3Y336</accession>
<dbReference type="RefSeq" id="WP_317225006.1">
    <property type="nucleotide sequence ID" value="NZ_JAWJEJ010000001.1"/>
</dbReference>
<evidence type="ECO:0000313" key="6">
    <source>
        <dbReference type="Proteomes" id="UP001273531"/>
    </source>
</evidence>
<dbReference type="PROSITE" id="PS50885">
    <property type="entry name" value="HAMP"/>
    <property type="match status" value="1"/>
</dbReference>
<organism evidence="5 6">
    <name type="scientific">Sphingomonas agrestis</name>
    <dbReference type="NCBI Taxonomy" id="3080540"/>
    <lineage>
        <taxon>Bacteria</taxon>
        <taxon>Pseudomonadati</taxon>
        <taxon>Pseudomonadota</taxon>
        <taxon>Alphaproteobacteria</taxon>
        <taxon>Sphingomonadales</taxon>
        <taxon>Sphingomonadaceae</taxon>
        <taxon>Sphingomonas</taxon>
    </lineage>
</organism>
<feature type="transmembrane region" description="Helical" evidence="1">
    <location>
        <begin position="189"/>
        <end position="210"/>
    </location>
</feature>
<dbReference type="Pfam" id="PF00563">
    <property type="entry name" value="EAL"/>
    <property type="match status" value="1"/>
</dbReference>
<evidence type="ECO:0000259" key="2">
    <source>
        <dbReference type="PROSITE" id="PS50883"/>
    </source>
</evidence>
<dbReference type="InterPro" id="IPR052155">
    <property type="entry name" value="Biofilm_reg_signaling"/>
</dbReference>
<dbReference type="NCBIfam" id="TIGR00254">
    <property type="entry name" value="GGDEF"/>
    <property type="match status" value="1"/>
</dbReference>
<dbReference type="PROSITE" id="PS50883">
    <property type="entry name" value="EAL"/>
    <property type="match status" value="1"/>
</dbReference>
<dbReference type="SUPFAM" id="SSF141868">
    <property type="entry name" value="EAL domain-like"/>
    <property type="match status" value="1"/>
</dbReference>
<evidence type="ECO:0000256" key="1">
    <source>
        <dbReference type="SAM" id="Phobius"/>
    </source>
</evidence>
<dbReference type="Proteomes" id="UP001273531">
    <property type="component" value="Unassembled WGS sequence"/>
</dbReference>
<evidence type="ECO:0000259" key="4">
    <source>
        <dbReference type="PROSITE" id="PS50887"/>
    </source>
</evidence>
<dbReference type="PANTHER" id="PTHR44757:SF2">
    <property type="entry name" value="BIOFILM ARCHITECTURE MAINTENANCE PROTEIN MBAA"/>
    <property type="match status" value="1"/>
</dbReference>
<keyword evidence="1" id="KW-0812">Transmembrane</keyword>
<dbReference type="PANTHER" id="PTHR44757">
    <property type="entry name" value="DIGUANYLATE CYCLASE DGCP"/>
    <property type="match status" value="1"/>
</dbReference>
<dbReference type="SMART" id="SM00267">
    <property type="entry name" value="GGDEF"/>
    <property type="match status" value="1"/>
</dbReference>
<dbReference type="Pfam" id="PF00990">
    <property type="entry name" value="GGDEF"/>
    <property type="match status" value="1"/>
</dbReference>
<dbReference type="Gene3D" id="3.30.70.270">
    <property type="match status" value="1"/>
</dbReference>
<evidence type="ECO:0000313" key="5">
    <source>
        <dbReference type="EMBL" id="MDV3455800.1"/>
    </source>
</evidence>
<dbReference type="SUPFAM" id="SSF55073">
    <property type="entry name" value="Nucleotide cyclase"/>
    <property type="match status" value="1"/>
</dbReference>
<gene>
    <name evidence="5" type="ORF">RZN05_02300</name>
</gene>
<proteinExistence type="predicted"/>
<dbReference type="InterPro" id="IPR035919">
    <property type="entry name" value="EAL_sf"/>
</dbReference>
<reference evidence="5 6" key="1">
    <citation type="submission" date="2023-10" db="EMBL/GenBank/DDBJ databases">
        <title>Sphingomonas sp. HF-S4 16S ribosomal RNA gene Genome sequencing and assembly.</title>
        <authorList>
            <person name="Lee H."/>
        </authorList>
    </citation>
    <scope>NUCLEOTIDE SEQUENCE [LARGE SCALE GENOMIC DNA]</scope>
    <source>
        <strain evidence="5 6">HF-S4</strain>
    </source>
</reference>
<evidence type="ECO:0000259" key="3">
    <source>
        <dbReference type="PROSITE" id="PS50885"/>
    </source>
</evidence>
<dbReference type="SMART" id="SM00052">
    <property type="entry name" value="EAL"/>
    <property type="match status" value="1"/>
</dbReference>
<feature type="domain" description="GGDEF" evidence="4">
    <location>
        <begin position="304"/>
        <end position="433"/>
    </location>
</feature>
<dbReference type="EMBL" id="JAWJEJ010000001">
    <property type="protein sequence ID" value="MDV3455800.1"/>
    <property type="molecule type" value="Genomic_DNA"/>
</dbReference>
<feature type="domain" description="HAMP" evidence="3">
    <location>
        <begin position="212"/>
        <end position="265"/>
    </location>
</feature>
<dbReference type="InterPro" id="IPR029787">
    <property type="entry name" value="Nucleotide_cyclase"/>
</dbReference>
<protein>
    <submittedName>
        <fullName evidence="5">EAL domain-containing protein</fullName>
    </submittedName>
</protein>
<comment type="caution">
    <text evidence="5">The sequence shown here is derived from an EMBL/GenBank/DDBJ whole genome shotgun (WGS) entry which is preliminary data.</text>
</comment>
<dbReference type="InterPro" id="IPR003660">
    <property type="entry name" value="HAMP_dom"/>
</dbReference>
<name>A0ABU3Y336_9SPHN</name>
<dbReference type="Gene3D" id="3.20.20.450">
    <property type="entry name" value="EAL domain"/>
    <property type="match status" value="1"/>
</dbReference>